<keyword evidence="2" id="KW-1185">Reference proteome</keyword>
<dbReference type="PANTHER" id="PTHR12042:SF21">
    <property type="entry name" value="ALPHA1,4-GALACTOSYLTRANSFERASE 1-RELATED"/>
    <property type="match status" value="1"/>
</dbReference>
<sequence>MSWQQIPLPYRTEELEAKKLANQFDVLRYVTLFKYGGLYLDTDVIVMKPMDDLVNALGLQGPTELNGGVLAFEKHHPFIEACLKEVSERIKTEQEHDSVW</sequence>
<dbReference type="EMBL" id="CAJPEX010000463">
    <property type="protein sequence ID" value="CAG0915856.1"/>
    <property type="molecule type" value="Genomic_DNA"/>
</dbReference>
<reference evidence="1" key="1">
    <citation type="submission" date="2020-11" db="EMBL/GenBank/DDBJ databases">
        <authorList>
            <person name="Tran Van P."/>
        </authorList>
    </citation>
    <scope>NUCLEOTIDE SEQUENCE</scope>
</reference>
<dbReference type="OrthoDB" id="409543at2759"/>
<dbReference type="AlphaFoldDB" id="A0A7R9GB20"/>
<evidence type="ECO:0008006" key="3">
    <source>
        <dbReference type="Google" id="ProtNLM"/>
    </source>
</evidence>
<dbReference type="Proteomes" id="UP000678499">
    <property type="component" value="Unassembled WGS sequence"/>
</dbReference>
<dbReference type="GO" id="GO:0016758">
    <property type="term" value="F:hexosyltransferase activity"/>
    <property type="evidence" value="ECO:0007669"/>
    <property type="project" value="TreeGrafter"/>
</dbReference>
<dbReference type="PANTHER" id="PTHR12042">
    <property type="entry name" value="LACTOSYLCERAMIDE 4-ALPHA-GALACTOSYLTRANSFERASE ALPHA- 1,4-GALACTOSYLTRANSFERASE"/>
    <property type="match status" value="1"/>
</dbReference>
<dbReference type="EMBL" id="OA882500">
    <property type="protein sequence ID" value="CAD7275704.1"/>
    <property type="molecule type" value="Genomic_DNA"/>
</dbReference>
<dbReference type="GO" id="GO:0016020">
    <property type="term" value="C:membrane"/>
    <property type="evidence" value="ECO:0007669"/>
    <property type="project" value="GOC"/>
</dbReference>
<dbReference type="GO" id="GO:0006688">
    <property type="term" value="P:glycosphingolipid biosynthetic process"/>
    <property type="evidence" value="ECO:0007669"/>
    <property type="project" value="TreeGrafter"/>
</dbReference>
<dbReference type="InterPro" id="IPR007577">
    <property type="entry name" value="GlycoTrfase_DXD_sugar-bd_CS"/>
</dbReference>
<proteinExistence type="predicted"/>
<gene>
    <name evidence="1" type="ORF">NMOB1V02_LOCUS3493</name>
</gene>
<accession>A0A7R9GB20</accession>
<dbReference type="Pfam" id="PF04488">
    <property type="entry name" value="Gly_transf_sug"/>
    <property type="match status" value="1"/>
</dbReference>
<evidence type="ECO:0000313" key="2">
    <source>
        <dbReference type="Proteomes" id="UP000678499"/>
    </source>
</evidence>
<protein>
    <recommendedName>
        <fullName evidence="3">Alpha-1,4-N-acetylglucosaminyltransferase</fullName>
    </recommendedName>
</protein>
<evidence type="ECO:0000313" key="1">
    <source>
        <dbReference type="EMBL" id="CAD7275704.1"/>
    </source>
</evidence>
<organism evidence="1">
    <name type="scientific">Notodromas monacha</name>
    <dbReference type="NCBI Taxonomy" id="399045"/>
    <lineage>
        <taxon>Eukaryota</taxon>
        <taxon>Metazoa</taxon>
        <taxon>Ecdysozoa</taxon>
        <taxon>Arthropoda</taxon>
        <taxon>Crustacea</taxon>
        <taxon>Oligostraca</taxon>
        <taxon>Ostracoda</taxon>
        <taxon>Podocopa</taxon>
        <taxon>Podocopida</taxon>
        <taxon>Cypridocopina</taxon>
        <taxon>Cypridoidea</taxon>
        <taxon>Cyprididae</taxon>
        <taxon>Notodromas</taxon>
    </lineage>
</organism>
<name>A0A7R9GB20_9CRUS</name>
<dbReference type="SUPFAM" id="SSF53448">
    <property type="entry name" value="Nucleotide-diphospho-sugar transferases"/>
    <property type="match status" value="1"/>
</dbReference>
<dbReference type="Gene3D" id="3.90.550.20">
    <property type="match status" value="1"/>
</dbReference>
<dbReference type="InterPro" id="IPR051981">
    <property type="entry name" value="Glycosyltransf_32"/>
</dbReference>
<dbReference type="InterPro" id="IPR029044">
    <property type="entry name" value="Nucleotide-diphossugar_trans"/>
</dbReference>